<feature type="domain" description="Histidine kinase" evidence="10">
    <location>
        <begin position="548"/>
        <end position="773"/>
    </location>
</feature>
<feature type="compositionally biased region" description="Basic and acidic residues" evidence="9">
    <location>
        <begin position="495"/>
        <end position="510"/>
    </location>
</feature>
<evidence type="ECO:0000313" key="12">
    <source>
        <dbReference type="Proteomes" id="UP000284892"/>
    </source>
</evidence>
<dbReference type="EC" id="2.7.13.3" evidence="2"/>
<dbReference type="SUPFAM" id="SSF55874">
    <property type="entry name" value="ATPase domain of HSP90 chaperone/DNA topoisomerase II/histidine kinase"/>
    <property type="match status" value="2"/>
</dbReference>
<evidence type="ECO:0000256" key="8">
    <source>
        <dbReference type="ARBA" id="ARBA00023012"/>
    </source>
</evidence>
<evidence type="ECO:0000256" key="9">
    <source>
        <dbReference type="SAM" id="MobiDB-lite"/>
    </source>
</evidence>
<dbReference type="Pfam" id="PF13589">
    <property type="entry name" value="HATPase_c_3"/>
    <property type="match status" value="1"/>
</dbReference>
<comment type="caution">
    <text evidence="11">The sequence shown here is derived from an EMBL/GenBank/DDBJ whole genome shotgun (WGS) entry which is preliminary data.</text>
</comment>
<gene>
    <name evidence="11" type="ORF">BXY80_2188</name>
</gene>
<sequence>MSTKEEIQEQLQKAVSDEPNNINKILKLTNKLASLDKDNVRFSVDAGVIDRLGKELVARHETAVSELIKNSYDADATVATLNFANVDSIGGTLTVEDNGNGMSRNQLVNGFMRISSSDKIHEPVSPVYKRKRAGKKGIGRFSAQRLGDKLTIVTQTSNYKNALKVVVDWNKYAMDEELFLIQNKIIEIPKNKDIVSGTTLIIENLRDWWSEAMIKRVYRYALDVIQPFPISKKKIIDNKIADSGFKIICKKNNNVIANEKSMFFEHALAEIYGYVDDNGHAFWEINNSKLDDVETKKPQIIFDDNDNHAQKYVYLKGIQLKAFYFVFNVNLIPKQIESYIRSATDEQGGIRLYRNGFRVLPYGEKQNDWLGLDESVRKRKVLPVHGNNNFFGFIQIEDKNKNFQELSSREGLFRNEAYDELIDFSYKVLIAAIIRVGRERGVKITTDQKDWDAKYSRNPKEALLDAADDLEKLADDLDEIADSTEDTKDESDNQDDSKNKKKEEENAKQKEKAKKIRDKAKSIRDAVERIEEFNMLRVLAGLGLIIGEFTHEIMQYLSAFKIDSKFLIDNLKKSTEEYKRAVRLKETFSSFEVYTSYFDETISQNVNRELKPIELRDVIKPFVKSVGPDLKRNNITLETDYKGYDLFTCKMHVSEWSSILFNLYSNAKKAIKRSNKVGKIFIKAYKDEEKVYLEFQDNGDGIPAENRDKIFTAFFTTSSPKGHKTNMKNELSGTGLGLKILSDILGSYNGDISLGNEIDDYSTNFIIELPVATDEEINEYGL</sequence>
<dbReference type="Proteomes" id="UP000284892">
    <property type="component" value="Unassembled WGS sequence"/>
</dbReference>
<dbReference type="EMBL" id="RAQJ01000004">
    <property type="protein sequence ID" value="RKE92270.1"/>
    <property type="molecule type" value="Genomic_DNA"/>
</dbReference>
<name>A0A420DGR6_9FLAO</name>
<keyword evidence="5" id="KW-0547">Nucleotide-binding</keyword>
<proteinExistence type="predicted"/>
<dbReference type="OrthoDB" id="9816482at2"/>
<evidence type="ECO:0000256" key="2">
    <source>
        <dbReference type="ARBA" id="ARBA00012438"/>
    </source>
</evidence>
<evidence type="ECO:0000256" key="4">
    <source>
        <dbReference type="ARBA" id="ARBA00022679"/>
    </source>
</evidence>
<feature type="compositionally biased region" description="Acidic residues" evidence="9">
    <location>
        <begin position="481"/>
        <end position="494"/>
    </location>
</feature>
<reference evidence="11 12" key="1">
    <citation type="submission" date="2018-09" db="EMBL/GenBank/DDBJ databases">
        <title>Genomic Encyclopedia of Archaeal and Bacterial Type Strains, Phase II (KMG-II): from individual species to whole genera.</title>
        <authorList>
            <person name="Goeker M."/>
        </authorList>
    </citation>
    <scope>NUCLEOTIDE SEQUENCE [LARGE SCALE GENOMIC DNA]</scope>
    <source>
        <strain evidence="11 12">DSM 26283</strain>
    </source>
</reference>
<dbReference type="Pfam" id="PF02518">
    <property type="entry name" value="HATPase_c"/>
    <property type="match status" value="1"/>
</dbReference>
<keyword evidence="3" id="KW-0597">Phosphoprotein</keyword>
<evidence type="ECO:0000256" key="6">
    <source>
        <dbReference type="ARBA" id="ARBA00022777"/>
    </source>
</evidence>
<dbReference type="GO" id="GO:0005524">
    <property type="term" value="F:ATP binding"/>
    <property type="evidence" value="ECO:0007669"/>
    <property type="project" value="UniProtKB-KW"/>
</dbReference>
<keyword evidence="8" id="KW-0902">Two-component regulatory system</keyword>
<dbReference type="AlphaFoldDB" id="A0A420DGR6"/>
<dbReference type="PROSITE" id="PS50109">
    <property type="entry name" value="HIS_KIN"/>
    <property type="match status" value="1"/>
</dbReference>
<evidence type="ECO:0000256" key="7">
    <source>
        <dbReference type="ARBA" id="ARBA00022840"/>
    </source>
</evidence>
<feature type="region of interest" description="Disordered" evidence="9">
    <location>
        <begin position="481"/>
        <end position="516"/>
    </location>
</feature>
<evidence type="ECO:0000256" key="5">
    <source>
        <dbReference type="ARBA" id="ARBA00022741"/>
    </source>
</evidence>
<dbReference type="Gene3D" id="3.30.565.10">
    <property type="entry name" value="Histidine kinase-like ATPase, C-terminal domain"/>
    <property type="match status" value="2"/>
</dbReference>
<comment type="catalytic activity">
    <reaction evidence="1">
        <text>ATP + protein L-histidine = ADP + protein N-phospho-L-histidine.</text>
        <dbReference type="EC" id="2.7.13.3"/>
    </reaction>
</comment>
<evidence type="ECO:0000256" key="1">
    <source>
        <dbReference type="ARBA" id="ARBA00000085"/>
    </source>
</evidence>
<dbReference type="InterPro" id="IPR005467">
    <property type="entry name" value="His_kinase_dom"/>
</dbReference>
<dbReference type="PANTHER" id="PTHR43065:SF10">
    <property type="entry name" value="PEROXIDE STRESS-ACTIVATED HISTIDINE KINASE MAK3"/>
    <property type="match status" value="1"/>
</dbReference>
<dbReference type="GO" id="GO:0004673">
    <property type="term" value="F:protein histidine kinase activity"/>
    <property type="evidence" value="ECO:0007669"/>
    <property type="project" value="UniProtKB-EC"/>
</dbReference>
<keyword evidence="6 11" id="KW-0418">Kinase</keyword>
<accession>A0A420DGR6</accession>
<keyword evidence="4" id="KW-0808">Transferase</keyword>
<dbReference type="PANTHER" id="PTHR43065">
    <property type="entry name" value="SENSOR HISTIDINE KINASE"/>
    <property type="match status" value="1"/>
</dbReference>
<dbReference type="RefSeq" id="WP_120201817.1">
    <property type="nucleotide sequence ID" value="NZ_RAQJ01000004.1"/>
</dbReference>
<dbReference type="PRINTS" id="PR00344">
    <property type="entry name" value="BCTRLSENSOR"/>
</dbReference>
<dbReference type="InterPro" id="IPR036890">
    <property type="entry name" value="HATPase_C_sf"/>
</dbReference>
<dbReference type="InterPro" id="IPR003594">
    <property type="entry name" value="HATPase_dom"/>
</dbReference>
<evidence type="ECO:0000259" key="10">
    <source>
        <dbReference type="PROSITE" id="PS50109"/>
    </source>
</evidence>
<keyword evidence="12" id="KW-1185">Reference proteome</keyword>
<evidence type="ECO:0000313" key="11">
    <source>
        <dbReference type="EMBL" id="RKE92270.1"/>
    </source>
</evidence>
<keyword evidence="7" id="KW-0067">ATP-binding</keyword>
<dbReference type="SMART" id="SM00387">
    <property type="entry name" value="HATPase_c"/>
    <property type="match status" value="1"/>
</dbReference>
<dbReference type="GO" id="GO:0000160">
    <property type="term" value="P:phosphorelay signal transduction system"/>
    <property type="evidence" value="ECO:0007669"/>
    <property type="project" value="UniProtKB-KW"/>
</dbReference>
<dbReference type="CDD" id="cd00075">
    <property type="entry name" value="HATPase"/>
    <property type="match status" value="1"/>
</dbReference>
<protein>
    <recommendedName>
        <fullName evidence="2">histidine kinase</fullName>
        <ecNumber evidence="2">2.7.13.3</ecNumber>
    </recommendedName>
</protein>
<evidence type="ECO:0000256" key="3">
    <source>
        <dbReference type="ARBA" id="ARBA00022553"/>
    </source>
</evidence>
<dbReference type="InterPro" id="IPR004358">
    <property type="entry name" value="Sig_transdc_His_kin-like_C"/>
</dbReference>
<organism evidence="11 12">
    <name type="scientific">Ichthyenterobacterium magnum</name>
    <dbReference type="NCBI Taxonomy" id="1230530"/>
    <lineage>
        <taxon>Bacteria</taxon>
        <taxon>Pseudomonadati</taxon>
        <taxon>Bacteroidota</taxon>
        <taxon>Flavobacteriia</taxon>
        <taxon>Flavobacteriales</taxon>
        <taxon>Flavobacteriaceae</taxon>
        <taxon>Ichthyenterobacterium</taxon>
    </lineage>
</organism>